<dbReference type="EMBL" id="FQYV01000025">
    <property type="protein sequence ID" value="SHJ77360.1"/>
    <property type="molecule type" value="Genomic_DNA"/>
</dbReference>
<keyword evidence="1" id="KW-0812">Transmembrane</keyword>
<organism evidence="2 3">
    <name type="scientific">Aequorivita viscosa</name>
    <dbReference type="NCBI Taxonomy" id="797419"/>
    <lineage>
        <taxon>Bacteria</taxon>
        <taxon>Pseudomonadati</taxon>
        <taxon>Bacteroidota</taxon>
        <taxon>Flavobacteriia</taxon>
        <taxon>Flavobacteriales</taxon>
        <taxon>Flavobacteriaceae</taxon>
        <taxon>Aequorivita</taxon>
    </lineage>
</organism>
<protein>
    <submittedName>
        <fullName evidence="2">Uncharacterized protein</fullName>
    </submittedName>
</protein>
<dbReference type="STRING" id="797419.SAMN05216556_12438"/>
<keyword evidence="1" id="KW-0472">Membrane</keyword>
<feature type="transmembrane region" description="Helical" evidence="1">
    <location>
        <begin position="44"/>
        <end position="63"/>
    </location>
</feature>
<accession>A0A1M6M1W4</accession>
<reference evidence="3" key="1">
    <citation type="submission" date="2016-11" db="EMBL/GenBank/DDBJ databases">
        <authorList>
            <person name="Varghese N."/>
            <person name="Submissions S."/>
        </authorList>
    </citation>
    <scope>NUCLEOTIDE SEQUENCE [LARGE SCALE GENOMIC DNA]</scope>
    <source>
        <strain evidence="3">DSM 26349</strain>
    </source>
</reference>
<proteinExistence type="predicted"/>
<evidence type="ECO:0000256" key="1">
    <source>
        <dbReference type="SAM" id="Phobius"/>
    </source>
</evidence>
<gene>
    <name evidence="2" type="ORF">SAMN04487908_12522</name>
</gene>
<dbReference type="Proteomes" id="UP000184172">
    <property type="component" value="Unassembled WGS sequence"/>
</dbReference>
<evidence type="ECO:0000313" key="2">
    <source>
        <dbReference type="EMBL" id="SHJ77360.1"/>
    </source>
</evidence>
<evidence type="ECO:0000313" key="3">
    <source>
        <dbReference type="Proteomes" id="UP000184172"/>
    </source>
</evidence>
<keyword evidence="1" id="KW-1133">Transmembrane helix</keyword>
<name>A0A1M6M1W4_9FLAO</name>
<sequence length="68" mass="7845">MITLLISIVSLIALVLQVLHLINWIKRKKNNNKGKLLASNFQSIIRIIGVLLMIFIIFLYSTFKYLNA</sequence>
<keyword evidence="3" id="KW-1185">Reference proteome</keyword>
<feature type="transmembrane region" description="Helical" evidence="1">
    <location>
        <begin position="6"/>
        <end position="24"/>
    </location>
</feature>
<dbReference type="AlphaFoldDB" id="A0A1M6M1W4"/>